<dbReference type="Pfam" id="PF13808">
    <property type="entry name" value="DDE_Tnp_1_assoc"/>
    <property type="match status" value="1"/>
</dbReference>
<dbReference type="GO" id="GO:0006313">
    <property type="term" value="P:DNA transposition"/>
    <property type="evidence" value="ECO:0007669"/>
    <property type="project" value="InterPro"/>
</dbReference>
<dbReference type="Proteomes" id="UP000199250">
    <property type="component" value="Unassembled WGS sequence"/>
</dbReference>
<dbReference type="AlphaFoldDB" id="A0A1H6ZZ58"/>
<proteinExistence type="predicted"/>
<accession>A0A1H6ZZ58</accession>
<evidence type="ECO:0000259" key="2">
    <source>
        <dbReference type="Pfam" id="PF01609"/>
    </source>
</evidence>
<dbReference type="InterPro" id="IPR032806">
    <property type="entry name" value="YbfD_N"/>
</dbReference>
<dbReference type="PANTHER" id="PTHR30298:SF0">
    <property type="entry name" value="PROTEIN YBFL-RELATED"/>
    <property type="match status" value="1"/>
</dbReference>
<evidence type="ECO:0000256" key="1">
    <source>
        <dbReference type="SAM" id="MobiDB-lite"/>
    </source>
</evidence>
<evidence type="ECO:0000313" key="5">
    <source>
        <dbReference type="Proteomes" id="UP000199250"/>
    </source>
</evidence>
<reference evidence="4 5" key="1">
    <citation type="submission" date="2016-10" db="EMBL/GenBank/DDBJ databases">
        <authorList>
            <person name="de Groot N.N."/>
        </authorList>
    </citation>
    <scope>NUCLEOTIDE SEQUENCE [LARGE SCALE GENOMIC DNA]</scope>
    <source>
        <strain evidence="4 5">DSM 373</strain>
    </source>
</reference>
<dbReference type="InterPro" id="IPR002559">
    <property type="entry name" value="Transposase_11"/>
</dbReference>
<dbReference type="InterPro" id="IPR051698">
    <property type="entry name" value="Transposase_11-like"/>
</dbReference>
<feature type="region of interest" description="Disordered" evidence="1">
    <location>
        <begin position="196"/>
        <end position="227"/>
    </location>
</feature>
<feature type="domain" description="H repeat-associated protein N-terminal" evidence="3">
    <location>
        <begin position="8"/>
        <end position="94"/>
    </location>
</feature>
<dbReference type="PANTHER" id="PTHR30298">
    <property type="entry name" value="H REPEAT-ASSOCIATED PREDICTED TRANSPOSASE"/>
    <property type="match status" value="1"/>
</dbReference>
<dbReference type="EMBL" id="FNYQ01000148">
    <property type="protein sequence ID" value="SEJ58641.1"/>
    <property type="molecule type" value="Genomic_DNA"/>
</dbReference>
<dbReference type="GO" id="GO:0004803">
    <property type="term" value="F:transposase activity"/>
    <property type="evidence" value="ECO:0007669"/>
    <property type="project" value="InterPro"/>
</dbReference>
<dbReference type="InterPro" id="IPR047647">
    <property type="entry name" value="ISAs1_transpos"/>
</dbReference>
<name>A0A1H6ZZ58_9GAMM</name>
<dbReference type="Pfam" id="PF01609">
    <property type="entry name" value="DDE_Tnp_1"/>
    <property type="match status" value="1"/>
</dbReference>
<gene>
    <name evidence="4" type="ORF">SAMN04244572_04576</name>
</gene>
<feature type="domain" description="Transposase IS4-like" evidence="2">
    <location>
        <begin position="104"/>
        <end position="226"/>
    </location>
</feature>
<protein>
    <submittedName>
        <fullName evidence="4">Transposase DDE domain-containing protein</fullName>
    </submittedName>
</protein>
<sequence length="255" mass="27926">MLPNSQPYFGTLVDPRRETRNKLHALQDIVMITLCATLCGHDDWVGIEDFAHENEAWLRELLPRANGIPSHDTLSDVIGRLERKAFAEAFARWMQDSLPSLDARHIALDGKTLCGSRQNGSAVHLMSAFATEARLVLAQHEVPGKANEITALPDLMTQVDLRGAVISIDAIGCQKTVAEQIVAAKADYVLALKDKQPQGSLGQQPGRDTPRGTEPDTTERQHSTERWPAAHASLHQCAVPNPTAVWPGCLIARLP</sequence>
<dbReference type="NCBIfam" id="NF033564">
    <property type="entry name" value="transpos_ISAs1"/>
    <property type="match status" value="1"/>
</dbReference>
<dbReference type="RefSeq" id="WP_211482024.1">
    <property type="nucleotide sequence ID" value="NZ_FNYQ01000148.1"/>
</dbReference>
<dbReference type="GO" id="GO:0003677">
    <property type="term" value="F:DNA binding"/>
    <property type="evidence" value="ECO:0007669"/>
    <property type="project" value="InterPro"/>
</dbReference>
<feature type="compositionally biased region" description="Basic and acidic residues" evidence="1">
    <location>
        <begin position="208"/>
        <end position="225"/>
    </location>
</feature>
<evidence type="ECO:0000313" key="4">
    <source>
        <dbReference type="EMBL" id="SEJ58641.1"/>
    </source>
</evidence>
<evidence type="ECO:0000259" key="3">
    <source>
        <dbReference type="Pfam" id="PF13808"/>
    </source>
</evidence>
<organism evidence="4 5">
    <name type="scientific">Azotobacter beijerinckii</name>
    <dbReference type="NCBI Taxonomy" id="170623"/>
    <lineage>
        <taxon>Bacteria</taxon>
        <taxon>Pseudomonadati</taxon>
        <taxon>Pseudomonadota</taxon>
        <taxon>Gammaproteobacteria</taxon>
        <taxon>Pseudomonadales</taxon>
        <taxon>Pseudomonadaceae</taxon>
        <taxon>Azotobacter</taxon>
    </lineage>
</organism>